<dbReference type="AlphaFoldDB" id="A0AAE2R8T0"/>
<dbReference type="GO" id="GO:0003700">
    <property type="term" value="F:DNA-binding transcription factor activity"/>
    <property type="evidence" value="ECO:0007669"/>
    <property type="project" value="TreeGrafter"/>
</dbReference>
<dbReference type="InterPro" id="IPR028082">
    <property type="entry name" value="Peripla_BP_I"/>
</dbReference>
<keyword evidence="2 6" id="KW-0238">DNA-binding</keyword>
<dbReference type="SMART" id="SM00354">
    <property type="entry name" value="HTH_LACI"/>
    <property type="match status" value="1"/>
</dbReference>
<dbReference type="GO" id="GO:0000976">
    <property type="term" value="F:transcription cis-regulatory region binding"/>
    <property type="evidence" value="ECO:0007669"/>
    <property type="project" value="TreeGrafter"/>
</dbReference>
<sequence length="358" mass="38288">MTGTPEQPGSPVKRTREGSGRARLEEVARRACVSTATVSRAFNTPERVSPETRERIFSTAKALGWVPNAAGRALASNRTHIAGVIIPTLDNEIFSHQVGAMQRVFAEHGLNLLIACSNYDPELGFQQAKAMIERGVEALALAGESHPQALYDNLDNLGIPYVLTYAYRQGASHAMVGFDNAAAFARMTDYLLGLGHRRIAVVMQPKDNNDRVVARLSGITTALSAAGLELSPDHLISDKASLDFGIESAKRLAQEPTDIRPTAIICGNDTLALGVLMGLAQMGASVPGDFSVTGFDDLELSSRLSPALTTMFVDNKEIGRIAAEQLVLCLGGEIASPQSREISVSLHIRESTAAPPTR</sequence>
<dbReference type="EMBL" id="JACXXJ020000003">
    <property type="protein sequence ID" value="MBF2713858.1"/>
    <property type="molecule type" value="Genomic_DNA"/>
</dbReference>
<dbReference type="Proteomes" id="UP000655037">
    <property type="component" value="Unassembled WGS sequence"/>
</dbReference>
<accession>A0AAE2R8T0</accession>
<proteinExistence type="predicted"/>
<feature type="compositionally biased region" description="Basic and acidic residues" evidence="4">
    <location>
        <begin position="14"/>
        <end position="26"/>
    </location>
</feature>
<evidence type="ECO:0000259" key="5">
    <source>
        <dbReference type="PROSITE" id="PS50932"/>
    </source>
</evidence>
<dbReference type="SUPFAM" id="SSF53822">
    <property type="entry name" value="Periplasmic binding protein-like I"/>
    <property type="match status" value="1"/>
</dbReference>
<dbReference type="CDD" id="cd06273">
    <property type="entry name" value="PBP1_LacI-like"/>
    <property type="match status" value="1"/>
</dbReference>
<keyword evidence="3" id="KW-0804">Transcription</keyword>
<evidence type="ECO:0000256" key="2">
    <source>
        <dbReference type="ARBA" id="ARBA00023125"/>
    </source>
</evidence>
<evidence type="ECO:0000256" key="4">
    <source>
        <dbReference type="SAM" id="MobiDB-lite"/>
    </source>
</evidence>
<dbReference type="CDD" id="cd01392">
    <property type="entry name" value="HTH_LacI"/>
    <property type="match status" value="1"/>
</dbReference>
<organism evidence="6 7">
    <name type="scientific">Agrobacterium vitis</name>
    <name type="common">Rhizobium vitis</name>
    <dbReference type="NCBI Taxonomy" id="373"/>
    <lineage>
        <taxon>Bacteria</taxon>
        <taxon>Pseudomonadati</taxon>
        <taxon>Pseudomonadota</taxon>
        <taxon>Alphaproteobacteria</taxon>
        <taxon>Hyphomicrobiales</taxon>
        <taxon>Rhizobiaceae</taxon>
        <taxon>Rhizobium/Agrobacterium group</taxon>
        <taxon>Agrobacterium</taxon>
    </lineage>
</organism>
<feature type="domain" description="HTH lacI-type" evidence="5">
    <location>
        <begin position="22"/>
        <end position="76"/>
    </location>
</feature>
<name>A0AAE2R8T0_AGRVI</name>
<comment type="caution">
    <text evidence="6">The sequence shown here is derived from an EMBL/GenBank/DDBJ whole genome shotgun (WGS) entry which is preliminary data.</text>
</comment>
<dbReference type="PANTHER" id="PTHR30146">
    <property type="entry name" value="LACI-RELATED TRANSCRIPTIONAL REPRESSOR"/>
    <property type="match status" value="1"/>
</dbReference>
<keyword evidence="1" id="KW-0805">Transcription regulation</keyword>
<evidence type="ECO:0000313" key="6">
    <source>
        <dbReference type="EMBL" id="MBF2713858.1"/>
    </source>
</evidence>
<dbReference type="SUPFAM" id="SSF47413">
    <property type="entry name" value="lambda repressor-like DNA-binding domains"/>
    <property type="match status" value="1"/>
</dbReference>
<dbReference type="Pfam" id="PF13377">
    <property type="entry name" value="Peripla_BP_3"/>
    <property type="match status" value="1"/>
</dbReference>
<evidence type="ECO:0000313" key="7">
    <source>
        <dbReference type="Proteomes" id="UP000655037"/>
    </source>
</evidence>
<dbReference type="InterPro" id="IPR000843">
    <property type="entry name" value="HTH_LacI"/>
</dbReference>
<dbReference type="RefSeq" id="WP_156532032.1">
    <property type="nucleotide sequence ID" value="NZ_JACXXJ020000003.1"/>
</dbReference>
<dbReference type="InterPro" id="IPR046335">
    <property type="entry name" value="LacI/GalR-like_sensor"/>
</dbReference>
<dbReference type="PROSITE" id="PS50932">
    <property type="entry name" value="HTH_LACI_2"/>
    <property type="match status" value="1"/>
</dbReference>
<dbReference type="PANTHER" id="PTHR30146:SF138">
    <property type="entry name" value="TRANSCRIPTIONAL REGULATORY PROTEIN"/>
    <property type="match status" value="1"/>
</dbReference>
<evidence type="ECO:0000256" key="1">
    <source>
        <dbReference type="ARBA" id="ARBA00023015"/>
    </source>
</evidence>
<protein>
    <submittedName>
        <fullName evidence="6">LacI family DNA-binding transcriptional regulator</fullName>
    </submittedName>
</protein>
<gene>
    <name evidence="6" type="ORF">IEI95_006225</name>
</gene>
<evidence type="ECO:0000256" key="3">
    <source>
        <dbReference type="ARBA" id="ARBA00023163"/>
    </source>
</evidence>
<reference evidence="6" key="1">
    <citation type="submission" date="2020-11" db="EMBL/GenBank/DDBJ databases">
        <title>Agrobacterium vitis strain K377 genome.</title>
        <authorList>
            <person name="Xi H."/>
        </authorList>
    </citation>
    <scope>NUCLEOTIDE SEQUENCE</scope>
    <source>
        <strain evidence="6">K377</strain>
    </source>
</reference>
<dbReference type="Gene3D" id="3.40.50.2300">
    <property type="match status" value="2"/>
</dbReference>
<dbReference type="InterPro" id="IPR010982">
    <property type="entry name" value="Lambda_DNA-bd_dom_sf"/>
</dbReference>
<feature type="region of interest" description="Disordered" evidence="4">
    <location>
        <begin position="1"/>
        <end position="26"/>
    </location>
</feature>
<dbReference type="Gene3D" id="1.10.260.40">
    <property type="entry name" value="lambda repressor-like DNA-binding domains"/>
    <property type="match status" value="1"/>
</dbReference>
<dbReference type="Pfam" id="PF00356">
    <property type="entry name" value="LacI"/>
    <property type="match status" value="1"/>
</dbReference>